<evidence type="ECO:0000313" key="3">
    <source>
        <dbReference type="WBParaSite" id="Gr19_v10_g3972.t1"/>
    </source>
</evidence>
<feature type="compositionally biased region" description="Acidic residues" evidence="1">
    <location>
        <begin position="155"/>
        <end position="165"/>
    </location>
</feature>
<dbReference type="Proteomes" id="UP000887572">
    <property type="component" value="Unplaced"/>
</dbReference>
<evidence type="ECO:0000256" key="1">
    <source>
        <dbReference type="SAM" id="MobiDB-lite"/>
    </source>
</evidence>
<dbReference type="WBParaSite" id="Gr19_v10_g3972.t1">
    <property type="protein sequence ID" value="Gr19_v10_g3972.t1"/>
    <property type="gene ID" value="Gr19_v10_g3972"/>
</dbReference>
<feature type="compositionally biased region" description="Basic and acidic residues" evidence="1">
    <location>
        <begin position="166"/>
        <end position="180"/>
    </location>
</feature>
<name>A0A914HS66_GLORO</name>
<dbReference type="AlphaFoldDB" id="A0A914HS66"/>
<organism evidence="2 3">
    <name type="scientific">Globodera rostochiensis</name>
    <name type="common">Golden nematode worm</name>
    <name type="synonym">Heterodera rostochiensis</name>
    <dbReference type="NCBI Taxonomy" id="31243"/>
    <lineage>
        <taxon>Eukaryota</taxon>
        <taxon>Metazoa</taxon>
        <taxon>Ecdysozoa</taxon>
        <taxon>Nematoda</taxon>
        <taxon>Chromadorea</taxon>
        <taxon>Rhabditida</taxon>
        <taxon>Tylenchina</taxon>
        <taxon>Tylenchomorpha</taxon>
        <taxon>Tylenchoidea</taxon>
        <taxon>Heteroderidae</taxon>
        <taxon>Heteroderinae</taxon>
        <taxon>Globodera</taxon>
    </lineage>
</organism>
<protein>
    <submittedName>
        <fullName evidence="3">Uncharacterized protein</fullName>
    </submittedName>
</protein>
<keyword evidence="2" id="KW-1185">Reference proteome</keyword>
<proteinExistence type="predicted"/>
<sequence length="180" mass="20078">MNFRASGEDRLELLNFKSREVREEQLKLRRETDVDYQKLAEDGIDEKILPSRIGEGARIGGCEGSVLTMIAGHGKGDARCPWRWVYPPNGYWTSGGLIKIVPTVVEICQEEKDSQAGQDDGKADGEGFRFLRFHGGRREGWLSWYADLSSNGAEGGDEEMVEEKEGDSGQHDGHGEDKCQ</sequence>
<accession>A0A914HS66</accession>
<feature type="region of interest" description="Disordered" evidence="1">
    <location>
        <begin position="152"/>
        <end position="180"/>
    </location>
</feature>
<evidence type="ECO:0000313" key="2">
    <source>
        <dbReference type="Proteomes" id="UP000887572"/>
    </source>
</evidence>
<reference evidence="3" key="1">
    <citation type="submission" date="2022-11" db="UniProtKB">
        <authorList>
            <consortium name="WormBaseParasite"/>
        </authorList>
    </citation>
    <scope>IDENTIFICATION</scope>
</reference>